<feature type="compositionally biased region" description="Low complexity" evidence="9">
    <location>
        <begin position="425"/>
        <end position="443"/>
    </location>
</feature>
<dbReference type="InterPro" id="IPR044099">
    <property type="entry name" value="Dcp2_NUDIX"/>
</dbReference>
<dbReference type="InterPro" id="IPR007722">
    <property type="entry name" value="DCP2_BoxA"/>
</dbReference>
<feature type="compositionally biased region" description="Polar residues" evidence="9">
    <location>
        <begin position="255"/>
        <end position="266"/>
    </location>
</feature>
<evidence type="ECO:0000256" key="2">
    <source>
        <dbReference type="ARBA" id="ARBA00004496"/>
    </source>
</evidence>
<name>A0A9W6ZN72_9STRA</name>
<dbReference type="SUPFAM" id="SSF140586">
    <property type="entry name" value="Dcp2 domain-like"/>
    <property type="match status" value="1"/>
</dbReference>
<gene>
    <name evidence="11" type="ORF">TrRE_jg1208</name>
</gene>
<dbReference type="GO" id="GO:0000184">
    <property type="term" value="P:nuclear-transcribed mRNA catabolic process, nonsense-mediated decay"/>
    <property type="evidence" value="ECO:0007669"/>
    <property type="project" value="InterPro"/>
</dbReference>
<dbReference type="GO" id="GO:0140933">
    <property type="term" value="F:5'-(N(7)-methylguanosine 5'-triphospho)-[mRNA] hydrolase activity"/>
    <property type="evidence" value="ECO:0007669"/>
    <property type="project" value="InterPro"/>
</dbReference>
<dbReference type="InterPro" id="IPR020084">
    <property type="entry name" value="NUDIX_hydrolase_CS"/>
</dbReference>
<evidence type="ECO:0000256" key="7">
    <source>
        <dbReference type="ARBA" id="ARBA00022884"/>
    </source>
</evidence>
<feature type="domain" description="Nudix hydrolase" evidence="10">
    <location>
        <begin position="96"/>
        <end position="238"/>
    </location>
</feature>
<sequence length="520" mass="57989">MADDEEALIDALDDVQTRFLLNLPANELSSADRIFFQLEQAHWYYEDFLADDPNSNLPHFKQLKTFCLKLFNFSPLLSPLLPQFPHLWHQFSLYKQTISTYGTILMDTSCSKLLLCRTWDGKSWTLPSGKKNQNEDGIKAAVRETYEETGFDVAGEHGDSVGMARGWNELSEEDSISFMEGKKRRTVYICNGVPLDFPFEPVARKEVSEIQFFDVNDLPKKTFNVLPYMKGLRRWMKVSGFGGGGKRGKKGASDRGNSSNQKQRTASSKKDRNNSTKKERNASNKKAREQDNEAFGSNASNSAGWSEEDMLRANEVLNNQKISYSGNPHEFSNDGFDPHKFHVVGGGFMNGPGTDVKTASNIMVTTGAATGGKKIVDEDGFVSFFGDDGAAPWDGEGEEGEGETSNENKDDGKKKKNKNKKKKQNPQQLQQQSPQVVKEQQQKLLTAQDKKNTLMSMIGIGAPTPTQGNDESKSSSKLAEPNSNLIGATVKVETNPQSLFNFTGFDTKKILKAMKRKLYQ</sequence>
<keyword evidence="4" id="KW-0963">Cytoplasm</keyword>
<dbReference type="PANTHER" id="PTHR23114">
    <property type="entry name" value="M7GPPPN-MRNA HYDROLASE"/>
    <property type="match status" value="1"/>
</dbReference>
<protein>
    <recommendedName>
        <fullName evidence="10">Nudix hydrolase domain-containing protein</fullName>
    </recommendedName>
</protein>
<keyword evidence="12" id="KW-1185">Reference proteome</keyword>
<feature type="compositionally biased region" description="Polar residues" evidence="9">
    <location>
        <begin position="464"/>
        <end position="482"/>
    </location>
</feature>
<dbReference type="InterPro" id="IPR015797">
    <property type="entry name" value="NUDIX_hydrolase-like_dom_sf"/>
</dbReference>
<dbReference type="SMART" id="SM01125">
    <property type="entry name" value="DCP2"/>
    <property type="match status" value="1"/>
</dbReference>
<comment type="similarity">
    <text evidence="3">Belongs to the Nudix hydrolase family. DCP2 subfamily.</text>
</comment>
<evidence type="ECO:0000256" key="4">
    <source>
        <dbReference type="ARBA" id="ARBA00022490"/>
    </source>
</evidence>
<comment type="cofactor">
    <cofactor evidence="1">
        <name>Mn(2+)</name>
        <dbReference type="ChEBI" id="CHEBI:29035"/>
    </cofactor>
</comment>
<dbReference type="PANTHER" id="PTHR23114:SF17">
    <property type="entry name" value="M7GPPPN-MRNA HYDROLASE"/>
    <property type="match status" value="1"/>
</dbReference>
<accession>A0A9W6ZN72</accession>
<proteinExistence type="inferred from homology"/>
<dbReference type="SUPFAM" id="SSF55811">
    <property type="entry name" value="Nudix"/>
    <property type="match status" value="1"/>
</dbReference>
<comment type="caution">
    <text evidence="11">The sequence shown here is derived from an EMBL/GenBank/DDBJ whole genome shotgun (WGS) entry which is preliminary data.</text>
</comment>
<keyword evidence="5" id="KW-0479">Metal-binding</keyword>
<dbReference type="AlphaFoldDB" id="A0A9W6ZN72"/>
<reference evidence="11" key="1">
    <citation type="submission" date="2022-07" db="EMBL/GenBank/DDBJ databases">
        <title>Genome analysis of Parmales, a sister group of diatoms, reveals the evolutionary specialization of diatoms from phago-mixotrophs to photoautotrophs.</title>
        <authorList>
            <person name="Ban H."/>
            <person name="Sato S."/>
            <person name="Yoshikawa S."/>
            <person name="Kazumasa Y."/>
            <person name="Nakamura Y."/>
            <person name="Ichinomiya M."/>
            <person name="Saitoh K."/>
            <person name="Sato N."/>
            <person name="Blanc-Mathieu R."/>
            <person name="Endo H."/>
            <person name="Kuwata A."/>
            <person name="Ogata H."/>
        </authorList>
    </citation>
    <scope>NUCLEOTIDE SEQUENCE</scope>
</reference>
<dbReference type="CDD" id="cd03672">
    <property type="entry name" value="NUDIX_Dcp2p_Nudt20"/>
    <property type="match status" value="1"/>
</dbReference>
<comment type="subcellular location">
    <subcellularLocation>
        <location evidence="2">Cytoplasm</location>
    </subcellularLocation>
</comment>
<feature type="compositionally biased region" description="Basic and acidic residues" evidence="9">
    <location>
        <begin position="268"/>
        <end position="291"/>
    </location>
</feature>
<feature type="compositionally biased region" description="Acidic residues" evidence="9">
    <location>
        <begin position="395"/>
        <end position="404"/>
    </location>
</feature>
<evidence type="ECO:0000256" key="1">
    <source>
        <dbReference type="ARBA" id="ARBA00001936"/>
    </source>
</evidence>
<organism evidence="11 12">
    <name type="scientific">Triparma retinervis</name>
    <dbReference type="NCBI Taxonomy" id="2557542"/>
    <lineage>
        <taxon>Eukaryota</taxon>
        <taxon>Sar</taxon>
        <taxon>Stramenopiles</taxon>
        <taxon>Ochrophyta</taxon>
        <taxon>Bolidophyceae</taxon>
        <taxon>Parmales</taxon>
        <taxon>Triparmaceae</taxon>
        <taxon>Triparma</taxon>
    </lineage>
</organism>
<dbReference type="PROSITE" id="PS00893">
    <property type="entry name" value="NUDIX_BOX"/>
    <property type="match status" value="1"/>
</dbReference>
<dbReference type="PROSITE" id="PS51462">
    <property type="entry name" value="NUDIX"/>
    <property type="match status" value="1"/>
</dbReference>
<keyword evidence="7" id="KW-0694">RNA-binding</keyword>
<feature type="compositionally biased region" description="Polar residues" evidence="9">
    <location>
        <begin position="295"/>
        <end position="304"/>
    </location>
</feature>
<dbReference type="Proteomes" id="UP001165082">
    <property type="component" value="Unassembled WGS sequence"/>
</dbReference>
<keyword evidence="8" id="KW-0464">Manganese</keyword>
<dbReference type="GO" id="GO:0000290">
    <property type="term" value="P:deadenylation-dependent decapping of nuclear-transcribed mRNA"/>
    <property type="evidence" value="ECO:0007669"/>
    <property type="project" value="InterPro"/>
</dbReference>
<evidence type="ECO:0000313" key="11">
    <source>
        <dbReference type="EMBL" id="GMH54068.1"/>
    </source>
</evidence>
<feature type="region of interest" description="Disordered" evidence="9">
    <location>
        <begin position="239"/>
        <end position="306"/>
    </location>
</feature>
<evidence type="ECO:0000313" key="12">
    <source>
        <dbReference type="Proteomes" id="UP001165082"/>
    </source>
</evidence>
<dbReference type="InterPro" id="IPR036189">
    <property type="entry name" value="DCP2_BoxA_sf"/>
</dbReference>
<dbReference type="Pfam" id="PF05026">
    <property type="entry name" value="DCP2"/>
    <property type="match status" value="1"/>
</dbReference>
<evidence type="ECO:0000259" key="10">
    <source>
        <dbReference type="PROSITE" id="PS51462"/>
    </source>
</evidence>
<dbReference type="Gene3D" id="1.10.10.1050">
    <property type="entry name" value="Dcp2, box A domain"/>
    <property type="match status" value="1"/>
</dbReference>
<keyword evidence="6" id="KW-0378">Hydrolase</keyword>
<evidence type="ECO:0000256" key="8">
    <source>
        <dbReference type="ARBA" id="ARBA00023211"/>
    </source>
</evidence>
<dbReference type="GO" id="GO:0003723">
    <property type="term" value="F:RNA binding"/>
    <property type="evidence" value="ECO:0007669"/>
    <property type="project" value="UniProtKB-KW"/>
</dbReference>
<dbReference type="InterPro" id="IPR000086">
    <property type="entry name" value="NUDIX_hydrolase_dom"/>
</dbReference>
<dbReference type="EMBL" id="BRXZ01004705">
    <property type="protein sequence ID" value="GMH54068.1"/>
    <property type="molecule type" value="Genomic_DNA"/>
</dbReference>
<dbReference type="GO" id="GO:0030145">
    <property type="term" value="F:manganese ion binding"/>
    <property type="evidence" value="ECO:0007669"/>
    <property type="project" value="InterPro"/>
</dbReference>
<evidence type="ECO:0000256" key="3">
    <source>
        <dbReference type="ARBA" id="ARBA00005279"/>
    </source>
</evidence>
<feature type="region of interest" description="Disordered" evidence="9">
    <location>
        <begin position="385"/>
        <end position="482"/>
    </location>
</feature>
<feature type="compositionally biased region" description="Basic residues" evidence="9">
    <location>
        <begin position="414"/>
        <end position="424"/>
    </location>
</feature>
<evidence type="ECO:0000256" key="6">
    <source>
        <dbReference type="ARBA" id="ARBA00022801"/>
    </source>
</evidence>
<evidence type="ECO:0000256" key="9">
    <source>
        <dbReference type="SAM" id="MobiDB-lite"/>
    </source>
</evidence>
<dbReference type="Gene3D" id="3.90.79.10">
    <property type="entry name" value="Nucleoside Triphosphate Pyrophosphohydrolase"/>
    <property type="match status" value="1"/>
</dbReference>
<dbReference type="OrthoDB" id="18996at2759"/>
<dbReference type="Pfam" id="PF00293">
    <property type="entry name" value="NUDIX"/>
    <property type="match status" value="1"/>
</dbReference>
<evidence type="ECO:0000256" key="5">
    <source>
        <dbReference type="ARBA" id="ARBA00022723"/>
    </source>
</evidence>
<dbReference type="GO" id="GO:0005737">
    <property type="term" value="C:cytoplasm"/>
    <property type="evidence" value="ECO:0007669"/>
    <property type="project" value="UniProtKB-SubCell"/>
</dbReference>